<evidence type="ECO:0000313" key="1">
    <source>
        <dbReference type="EMBL" id="GAW27040.1"/>
    </source>
</evidence>
<organism evidence="1">
    <name type="scientific">Rosellinia necatrix</name>
    <name type="common">White root-rot fungus</name>
    <dbReference type="NCBI Taxonomy" id="77044"/>
    <lineage>
        <taxon>Eukaryota</taxon>
        <taxon>Fungi</taxon>
        <taxon>Dikarya</taxon>
        <taxon>Ascomycota</taxon>
        <taxon>Pezizomycotina</taxon>
        <taxon>Sordariomycetes</taxon>
        <taxon>Xylariomycetidae</taxon>
        <taxon>Xylariales</taxon>
        <taxon>Xylariaceae</taxon>
        <taxon>Rosellinia</taxon>
    </lineage>
</organism>
<accession>A0A1S8ABH7</accession>
<dbReference type="AlphaFoldDB" id="A0A1S8ABH7"/>
<proteinExistence type="predicted"/>
<protein>
    <submittedName>
        <fullName evidence="1">Uncharacterized protein</fullName>
    </submittedName>
</protein>
<reference evidence="1" key="1">
    <citation type="submission" date="2016-03" db="EMBL/GenBank/DDBJ databases">
        <title>Draft genome sequence of Rosellinia necatrix.</title>
        <authorList>
            <person name="Kanematsu S."/>
        </authorList>
    </citation>
    <scope>NUCLEOTIDE SEQUENCE [LARGE SCALE GENOMIC DNA]</scope>
    <source>
        <strain evidence="1">W97</strain>
    </source>
</reference>
<name>A0A1S8ABH7_ROSNE</name>
<sequence>MYVITRHRGPIIAPLNAGPDGHWEGLPEQGVEPSLTLSKLRRLYCASVPDVLDMARRDFVLEEASYAKHFTEARD</sequence>
<gene>
    <name evidence="1" type="ORF">SAMD00023353_6400380</name>
</gene>
<keyword evidence="2" id="KW-1185">Reference proteome</keyword>
<dbReference type="Proteomes" id="UP000054516">
    <property type="component" value="Unassembled WGS sequence"/>
</dbReference>
<evidence type="ECO:0000313" key="2">
    <source>
        <dbReference type="Proteomes" id="UP000054516"/>
    </source>
</evidence>
<dbReference type="EMBL" id="DF977509">
    <property type="protein sequence ID" value="GAW27040.1"/>
    <property type="molecule type" value="Genomic_DNA"/>
</dbReference>